<evidence type="ECO:0000256" key="1">
    <source>
        <dbReference type="SAM" id="MobiDB-lite"/>
    </source>
</evidence>
<reference evidence="2" key="1">
    <citation type="submission" date="2020-07" db="EMBL/GenBank/DDBJ databases">
        <title>Multicomponent nature underlies the extraordinary mechanical properties of spider dragline silk.</title>
        <authorList>
            <person name="Kono N."/>
            <person name="Nakamura H."/>
            <person name="Mori M."/>
            <person name="Yoshida Y."/>
            <person name="Ohtoshi R."/>
            <person name="Malay A.D."/>
            <person name="Moran D.A.P."/>
            <person name="Tomita M."/>
            <person name="Numata K."/>
            <person name="Arakawa K."/>
        </authorList>
    </citation>
    <scope>NUCLEOTIDE SEQUENCE</scope>
</reference>
<evidence type="ECO:0000313" key="3">
    <source>
        <dbReference type="Proteomes" id="UP000887116"/>
    </source>
</evidence>
<feature type="compositionally biased region" description="Basic and acidic residues" evidence="1">
    <location>
        <begin position="73"/>
        <end position="84"/>
    </location>
</feature>
<name>A0A8X6LL76_TRICU</name>
<protein>
    <submittedName>
        <fullName evidence="2">Uncharacterized protein</fullName>
    </submittedName>
</protein>
<gene>
    <name evidence="2" type="primary">AVEN_26020_1</name>
    <name evidence="2" type="ORF">TNCT_295861</name>
</gene>
<dbReference type="AlphaFoldDB" id="A0A8X6LL76"/>
<dbReference type="OrthoDB" id="6432148at2759"/>
<sequence length="421" mass="48873">MFLVSFPSLNPYVVQHMISHCSLHEIMNLTLDKLLESWNFIPERFLKCFYSTIHKNYATAHDTSDENLGTTPESDHEGNVKDNTDFELKPNYPESFNFTVDFEDSEENLDQDIYVSSEIFSYENKTNLQHVWTNEYDINKCSPEKSLQELDLDYMSLKLSDEFDGYSSYFSDHDDTINTNESKAYSAKCTVVSPESYNTQENDYSYTFESLNSQLPQYIPYVTAHNAQKKDNFHQPFKELDDRLELLTNSNVTTTGREAISSSDSRKKQILDFKQYMYTPRKRKFISEDPVQSNDGKLSPILKQSCKIQKGRVSKTVSKRDLEYNSPFNSQETVSCPKRNVKQAKVTPFLKSDDCYGGFTNRMNKRPAAHEDTDTFFKHQLFQWSDSLPLKNSFPMTPMSTRKLSYQKVPGVKGQTRLVFQ</sequence>
<evidence type="ECO:0000313" key="2">
    <source>
        <dbReference type="EMBL" id="GFR13915.1"/>
    </source>
</evidence>
<keyword evidence="3" id="KW-1185">Reference proteome</keyword>
<comment type="caution">
    <text evidence="2">The sequence shown here is derived from an EMBL/GenBank/DDBJ whole genome shotgun (WGS) entry which is preliminary data.</text>
</comment>
<accession>A0A8X6LL76</accession>
<feature type="region of interest" description="Disordered" evidence="1">
    <location>
        <begin position="62"/>
        <end position="84"/>
    </location>
</feature>
<organism evidence="2 3">
    <name type="scientific">Trichonephila clavata</name>
    <name type="common">Joro spider</name>
    <name type="synonym">Nephila clavata</name>
    <dbReference type="NCBI Taxonomy" id="2740835"/>
    <lineage>
        <taxon>Eukaryota</taxon>
        <taxon>Metazoa</taxon>
        <taxon>Ecdysozoa</taxon>
        <taxon>Arthropoda</taxon>
        <taxon>Chelicerata</taxon>
        <taxon>Arachnida</taxon>
        <taxon>Araneae</taxon>
        <taxon>Araneomorphae</taxon>
        <taxon>Entelegynae</taxon>
        <taxon>Araneoidea</taxon>
        <taxon>Nephilidae</taxon>
        <taxon>Trichonephila</taxon>
    </lineage>
</organism>
<dbReference type="EMBL" id="BMAO01027007">
    <property type="protein sequence ID" value="GFR13915.1"/>
    <property type="molecule type" value="Genomic_DNA"/>
</dbReference>
<dbReference type="Proteomes" id="UP000887116">
    <property type="component" value="Unassembled WGS sequence"/>
</dbReference>
<proteinExistence type="predicted"/>